<sequence length="68" mass="8236">MARDREERELSRDREKRHKGESKRRHKEKQREGQDDGRKRGRDEVLTVEHSAHCLLRHQHTDAKLIVD</sequence>
<organism evidence="2 3">
    <name type="scientific">Apatococcus fuscideae</name>
    <dbReference type="NCBI Taxonomy" id="2026836"/>
    <lineage>
        <taxon>Eukaryota</taxon>
        <taxon>Viridiplantae</taxon>
        <taxon>Chlorophyta</taxon>
        <taxon>core chlorophytes</taxon>
        <taxon>Trebouxiophyceae</taxon>
        <taxon>Chlorellales</taxon>
        <taxon>Chlorellaceae</taxon>
        <taxon>Apatococcus</taxon>
    </lineage>
</organism>
<accession>A0AAW1SVZ8</accession>
<feature type="compositionally biased region" description="Basic residues" evidence="1">
    <location>
        <begin position="15"/>
        <end position="28"/>
    </location>
</feature>
<proteinExistence type="predicted"/>
<feature type="compositionally biased region" description="Basic and acidic residues" evidence="1">
    <location>
        <begin position="1"/>
        <end position="14"/>
    </location>
</feature>
<evidence type="ECO:0000256" key="1">
    <source>
        <dbReference type="SAM" id="MobiDB-lite"/>
    </source>
</evidence>
<feature type="compositionally biased region" description="Basic and acidic residues" evidence="1">
    <location>
        <begin position="29"/>
        <end position="45"/>
    </location>
</feature>
<evidence type="ECO:0000313" key="2">
    <source>
        <dbReference type="EMBL" id="KAK9861507.1"/>
    </source>
</evidence>
<keyword evidence="3" id="KW-1185">Reference proteome</keyword>
<evidence type="ECO:0000313" key="3">
    <source>
        <dbReference type="Proteomes" id="UP001485043"/>
    </source>
</evidence>
<reference evidence="2 3" key="1">
    <citation type="journal article" date="2024" name="Nat. Commun.">
        <title>Phylogenomics reveals the evolutionary origins of lichenization in chlorophyte algae.</title>
        <authorList>
            <person name="Puginier C."/>
            <person name="Libourel C."/>
            <person name="Otte J."/>
            <person name="Skaloud P."/>
            <person name="Haon M."/>
            <person name="Grisel S."/>
            <person name="Petersen M."/>
            <person name="Berrin J.G."/>
            <person name="Delaux P.M."/>
            <person name="Dal Grande F."/>
            <person name="Keller J."/>
        </authorList>
    </citation>
    <scope>NUCLEOTIDE SEQUENCE [LARGE SCALE GENOMIC DNA]</scope>
    <source>
        <strain evidence="2 3">SAG 2523</strain>
    </source>
</reference>
<dbReference type="EMBL" id="JALJOV010000748">
    <property type="protein sequence ID" value="KAK9861507.1"/>
    <property type="molecule type" value="Genomic_DNA"/>
</dbReference>
<name>A0AAW1SVZ8_9CHLO</name>
<comment type="caution">
    <text evidence="2">The sequence shown here is derived from an EMBL/GenBank/DDBJ whole genome shotgun (WGS) entry which is preliminary data.</text>
</comment>
<dbReference type="Proteomes" id="UP001485043">
    <property type="component" value="Unassembled WGS sequence"/>
</dbReference>
<gene>
    <name evidence="2" type="ORF">WJX84_011158</name>
</gene>
<protein>
    <submittedName>
        <fullName evidence="2">Uncharacterized protein</fullName>
    </submittedName>
</protein>
<dbReference type="AlphaFoldDB" id="A0AAW1SVZ8"/>
<feature type="region of interest" description="Disordered" evidence="1">
    <location>
        <begin position="1"/>
        <end position="45"/>
    </location>
</feature>